<dbReference type="CDD" id="cd04322">
    <property type="entry name" value="LysRS_N"/>
    <property type="match status" value="1"/>
</dbReference>
<sequence>MLEDIRQERIKKRQNLQSAGFDPYPANVKRTATNAEIIKDWSKFVKKTTTTIVGRVFAVRGQGKLIFLDVKDESAGIQIVFKQDSGKNFELVRDNLDIGDFVQASGKCFVTKRGEKSIEAKELLIIIKALRPIPSEYYGVTDPETRQRQRYLELLINPEVKESFYKKATFWNTWRTIMLENGFLEVETPALEHIPGGADAEPFITHHNALDIEMYLRISLEISLKKLMVGGYERVFEIGRIFRNEGIDAEHLQDYTQIEFYWAYQNYEGLMSFIEKAYKRIIKATTGSLKTKLGDSTIDWARAWPRIDYFAFFKKETGLDLDTINEKELTAYAKSKEIDTSKHLGRGRLIDAIFKRIRPKLIQPCFLINQPIEVEPLAKRIAPDSNKVARFQILAGGTELGKGFAELNDPIDQMDRFKEQQKLREAGDTEAQRLDESFIEAMEYGMPPMAGFGISERLFSVLMNKPIRETVFFPTLRPKN</sequence>
<dbReference type="PRINTS" id="PR00982">
    <property type="entry name" value="TRNASYNTHLYS"/>
</dbReference>
<dbReference type="Pfam" id="PF01336">
    <property type="entry name" value="tRNA_anti-codon"/>
    <property type="match status" value="1"/>
</dbReference>
<keyword evidence="3 7" id="KW-0547">Nucleotide-binding</keyword>
<accession>A0A2H0UQS4</accession>
<evidence type="ECO:0000256" key="6">
    <source>
        <dbReference type="ARBA" id="ARBA00048573"/>
    </source>
</evidence>
<comment type="catalytic activity">
    <reaction evidence="6 7 8">
        <text>tRNA(Lys) + L-lysine + ATP = L-lysyl-tRNA(Lys) + AMP + diphosphate</text>
        <dbReference type="Rhea" id="RHEA:20792"/>
        <dbReference type="Rhea" id="RHEA-COMP:9696"/>
        <dbReference type="Rhea" id="RHEA-COMP:9697"/>
        <dbReference type="ChEBI" id="CHEBI:30616"/>
        <dbReference type="ChEBI" id="CHEBI:32551"/>
        <dbReference type="ChEBI" id="CHEBI:33019"/>
        <dbReference type="ChEBI" id="CHEBI:78442"/>
        <dbReference type="ChEBI" id="CHEBI:78529"/>
        <dbReference type="ChEBI" id="CHEBI:456215"/>
        <dbReference type="EC" id="6.1.1.6"/>
    </reaction>
</comment>
<dbReference type="EMBL" id="PFBC01000013">
    <property type="protein sequence ID" value="PIR88145.1"/>
    <property type="molecule type" value="Genomic_DNA"/>
</dbReference>
<comment type="subunit">
    <text evidence="7">Homodimer.</text>
</comment>
<evidence type="ECO:0000256" key="2">
    <source>
        <dbReference type="ARBA" id="ARBA00022723"/>
    </source>
</evidence>
<evidence type="ECO:0000256" key="3">
    <source>
        <dbReference type="ARBA" id="ARBA00022741"/>
    </source>
</evidence>
<evidence type="ECO:0000313" key="10">
    <source>
        <dbReference type="EMBL" id="PIR88145.1"/>
    </source>
</evidence>
<dbReference type="InterPro" id="IPR018149">
    <property type="entry name" value="Lys-tRNA-synth_II_C"/>
</dbReference>
<organism evidence="10 11">
    <name type="scientific">Candidatus Harrisonbacteria bacterium CG10_big_fil_rev_8_21_14_0_10_45_28</name>
    <dbReference type="NCBI Taxonomy" id="1974586"/>
    <lineage>
        <taxon>Bacteria</taxon>
        <taxon>Candidatus Harrisoniibacteriota</taxon>
    </lineage>
</organism>
<evidence type="ECO:0000313" key="11">
    <source>
        <dbReference type="Proteomes" id="UP000230903"/>
    </source>
</evidence>
<keyword evidence="2 7" id="KW-0479">Metal-binding</keyword>
<dbReference type="GO" id="GO:0000287">
    <property type="term" value="F:magnesium ion binding"/>
    <property type="evidence" value="ECO:0007669"/>
    <property type="project" value="UniProtKB-UniRule"/>
</dbReference>
<dbReference type="PANTHER" id="PTHR42918:SF15">
    <property type="entry name" value="LYSINE--TRNA LIGASE, CHLOROPLASTIC_MITOCHONDRIAL"/>
    <property type="match status" value="1"/>
</dbReference>
<keyword evidence="7 8" id="KW-0460">Magnesium</keyword>
<keyword evidence="7" id="KW-0963">Cytoplasm</keyword>
<dbReference type="InterPro" id="IPR004365">
    <property type="entry name" value="NA-bd_OB_tRNA"/>
</dbReference>
<keyword evidence="7" id="KW-0648">Protein biosynthesis</keyword>
<keyword evidence="5 7" id="KW-0030">Aminoacyl-tRNA synthetase</keyword>
<dbReference type="PANTHER" id="PTHR42918">
    <property type="entry name" value="LYSYL-TRNA SYNTHETASE"/>
    <property type="match status" value="1"/>
</dbReference>
<dbReference type="HAMAP" id="MF_00252">
    <property type="entry name" value="Lys_tRNA_synth_class2"/>
    <property type="match status" value="1"/>
</dbReference>
<dbReference type="InterPro" id="IPR045864">
    <property type="entry name" value="aa-tRNA-synth_II/BPL/LPL"/>
</dbReference>
<feature type="binding site" evidence="7">
    <location>
        <position position="399"/>
    </location>
    <ligand>
        <name>Mg(2+)</name>
        <dbReference type="ChEBI" id="CHEBI:18420"/>
        <label>2</label>
    </ligand>
</feature>
<evidence type="ECO:0000256" key="5">
    <source>
        <dbReference type="ARBA" id="ARBA00023146"/>
    </source>
</evidence>
<evidence type="ECO:0000256" key="7">
    <source>
        <dbReference type="HAMAP-Rule" id="MF_00252"/>
    </source>
</evidence>
<gene>
    <name evidence="7 10" type="primary">lysS</name>
    <name evidence="10" type="ORF">COU10_00775</name>
</gene>
<dbReference type="Gene3D" id="2.40.50.140">
    <property type="entry name" value="Nucleic acid-binding proteins"/>
    <property type="match status" value="1"/>
</dbReference>
<dbReference type="NCBIfam" id="NF001756">
    <property type="entry name" value="PRK00484.1"/>
    <property type="match status" value="1"/>
</dbReference>
<dbReference type="EC" id="6.1.1.6" evidence="7"/>
<dbReference type="GO" id="GO:0005829">
    <property type="term" value="C:cytosol"/>
    <property type="evidence" value="ECO:0007669"/>
    <property type="project" value="TreeGrafter"/>
</dbReference>
<reference evidence="11" key="1">
    <citation type="submission" date="2017-09" db="EMBL/GenBank/DDBJ databases">
        <title>Depth-based differentiation of microbial function through sediment-hosted aquifers and enrichment of novel symbionts in the deep terrestrial subsurface.</title>
        <authorList>
            <person name="Probst A.J."/>
            <person name="Ladd B."/>
            <person name="Jarett J.K."/>
            <person name="Geller-Mcgrath D.E."/>
            <person name="Sieber C.M.K."/>
            <person name="Emerson J.B."/>
            <person name="Anantharaman K."/>
            <person name="Thomas B.C."/>
            <person name="Malmstrom R."/>
            <person name="Stieglmeier M."/>
            <person name="Klingl A."/>
            <person name="Woyke T."/>
            <person name="Ryan C.M."/>
            <person name="Banfield J.F."/>
        </authorList>
    </citation>
    <scope>NUCLEOTIDE SEQUENCE [LARGE SCALE GENOMIC DNA]</scope>
</reference>
<comment type="caution">
    <text evidence="10">The sequence shown here is derived from an EMBL/GenBank/DDBJ whole genome shotgun (WGS) entry which is preliminary data.</text>
</comment>
<protein>
    <recommendedName>
        <fullName evidence="7">Lysine--tRNA ligase</fullName>
        <ecNumber evidence="7">6.1.1.6</ecNumber>
    </recommendedName>
    <alternativeName>
        <fullName evidence="7">Lysyl-tRNA synthetase</fullName>
        <shortName evidence="7">LysRS</shortName>
    </alternativeName>
</protein>
<dbReference type="SUPFAM" id="SSF55681">
    <property type="entry name" value="Class II aaRS and biotin synthetases"/>
    <property type="match status" value="1"/>
</dbReference>
<dbReference type="InterPro" id="IPR004364">
    <property type="entry name" value="Aa-tRNA-synt_II"/>
</dbReference>
<dbReference type="SUPFAM" id="SSF50249">
    <property type="entry name" value="Nucleic acid-binding proteins"/>
    <property type="match status" value="1"/>
</dbReference>
<dbReference type="GO" id="GO:0000049">
    <property type="term" value="F:tRNA binding"/>
    <property type="evidence" value="ECO:0007669"/>
    <property type="project" value="TreeGrafter"/>
</dbReference>
<dbReference type="InterPro" id="IPR012340">
    <property type="entry name" value="NA-bd_OB-fold"/>
</dbReference>
<dbReference type="InterPro" id="IPR002313">
    <property type="entry name" value="Lys-tRNA-ligase_II"/>
</dbReference>
<feature type="domain" description="Aminoacyl-transfer RNA synthetases class-II family profile" evidence="9">
    <location>
        <begin position="174"/>
        <end position="478"/>
    </location>
</feature>
<comment type="similarity">
    <text evidence="7">Belongs to the class-II aminoacyl-tRNA synthetase family.</text>
</comment>
<evidence type="ECO:0000256" key="8">
    <source>
        <dbReference type="RuleBase" id="RU000336"/>
    </source>
</evidence>
<evidence type="ECO:0000259" key="9">
    <source>
        <dbReference type="PROSITE" id="PS50862"/>
    </source>
</evidence>
<dbReference type="GO" id="GO:0005524">
    <property type="term" value="F:ATP binding"/>
    <property type="evidence" value="ECO:0007669"/>
    <property type="project" value="UniProtKB-UniRule"/>
</dbReference>
<dbReference type="PROSITE" id="PS50862">
    <property type="entry name" value="AA_TRNA_LIGASE_II"/>
    <property type="match status" value="1"/>
</dbReference>
<evidence type="ECO:0000256" key="4">
    <source>
        <dbReference type="ARBA" id="ARBA00022840"/>
    </source>
</evidence>
<dbReference type="GO" id="GO:0004824">
    <property type="term" value="F:lysine-tRNA ligase activity"/>
    <property type="evidence" value="ECO:0007669"/>
    <property type="project" value="UniProtKB-UniRule"/>
</dbReference>
<keyword evidence="1 7" id="KW-0436">Ligase</keyword>
<proteinExistence type="inferred from homology"/>
<dbReference type="Pfam" id="PF00152">
    <property type="entry name" value="tRNA-synt_2"/>
    <property type="match status" value="1"/>
</dbReference>
<dbReference type="AlphaFoldDB" id="A0A2H0UQS4"/>
<comment type="cofactor">
    <cofactor evidence="7 8">
        <name>Mg(2+)</name>
        <dbReference type="ChEBI" id="CHEBI:18420"/>
    </cofactor>
    <text evidence="7 8">Binds 3 Mg(2+) ions per subunit.</text>
</comment>
<dbReference type="Gene3D" id="3.30.930.10">
    <property type="entry name" value="Bira Bifunctional Protein, Domain 2"/>
    <property type="match status" value="1"/>
</dbReference>
<feature type="binding site" evidence="7">
    <location>
        <position position="399"/>
    </location>
    <ligand>
        <name>Mg(2+)</name>
        <dbReference type="ChEBI" id="CHEBI:18420"/>
        <label>1</label>
    </ligand>
</feature>
<evidence type="ECO:0000256" key="1">
    <source>
        <dbReference type="ARBA" id="ARBA00022598"/>
    </source>
</evidence>
<comment type="caution">
    <text evidence="7">Lacks conserved residue(s) required for the propagation of feature annotation.</text>
</comment>
<name>A0A2H0UQS4_9BACT</name>
<dbReference type="NCBIfam" id="TIGR00499">
    <property type="entry name" value="lysS_bact"/>
    <property type="match status" value="1"/>
</dbReference>
<dbReference type="GO" id="GO:0006430">
    <property type="term" value="P:lysyl-tRNA aminoacylation"/>
    <property type="evidence" value="ECO:0007669"/>
    <property type="project" value="UniProtKB-UniRule"/>
</dbReference>
<dbReference type="InterPro" id="IPR006195">
    <property type="entry name" value="aa-tRNA-synth_II"/>
</dbReference>
<dbReference type="Proteomes" id="UP000230903">
    <property type="component" value="Unassembled WGS sequence"/>
</dbReference>
<dbReference type="InterPro" id="IPR044136">
    <property type="entry name" value="Lys-tRNA-ligase_II_N"/>
</dbReference>
<comment type="subcellular location">
    <subcellularLocation>
        <location evidence="7">Cytoplasm</location>
    </subcellularLocation>
</comment>
<keyword evidence="4 7" id="KW-0067">ATP-binding</keyword>